<keyword evidence="2" id="KW-1185">Reference proteome</keyword>
<evidence type="ECO:0000313" key="2">
    <source>
        <dbReference type="Proteomes" id="UP000324222"/>
    </source>
</evidence>
<reference evidence="1 2" key="1">
    <citation type="submission" date="2019-05" db="EMBL/GenBank/DDBJ databases">
        <title>Another draft genome of Portunus trituberculatus and its Hox gene families provides insights of decapod evolution.</title>
        <authorList>
            <person name="Jeong J.-H."/>
            <person name="Song I."/>
            <person name="Kim S."/>
            <person name="Choi T."/>
            <person name="Kim D."/>
            <person name="Ryu S."/>
            <person name="Kim W."/>
        </authorList>
    </citation>
    <scope>NUCLEOTIDE SEQUENCE [LARGE SCALE GENOMIC DNA]</scope>
    <source>
        <tissue evidence="1">Muscle</tissue>
    </source>
</reference>
<organism evidence="1 2">
    <name type="scientific">Portunus trituberculatus</name>
    <name type="common">Swimming crab</name>
    <name type="synonym">Neptunus trituberculatus</name>
    <dbReference type="NCBI Taxonomy" id="210409"/>
    <lineage>
        <taxon>Eukaryota</taxon>
        <taxon>Metazoa</taxon>
        <taxon>Ecdysozoa</taxon>
        <taxon>Arthropoda</taxon>
        <taxon>Crustacea</taxon>
        <taxon>Multicrustacea</taxon>
        <taxon>Malacostraca</taxon>
        <taxon>Eumalacostraca</taxon>
        <taxon>Eucarida</taxon>
        <taxon>Decapoda</taxon>
        <taxon>Pleocyemata</taxon>
        <taxon>Brachyura</taxon>
        <taxon>Eubrachyura</taxon>
        <taxon>Portunoidea</taxon>
        <taxon>Portunidae</taxon>
        <taxon>Portuninae</taxon>
        <taxon>Portunus</taxon>
    </lineage>
</organism>
<comment type="caution">
    <text evidence="1">The sequence shown here is derived from an EMBL/GenBank/DDBJ whole genome shotgun (WGS) entry which is preliminary data.</text>
</comment>
<dbReference type="Proteomes" id="UP000324222">
    <property type="component" value="Unassembled WGS sequence"/>
</dbReference>
<sequence>MFFLTFRFRNKIVVRQENFRFVHSKTEVRLSPPSHSVTTGTHLASFGVTVSSRMLALQVAKKKMDITKRFLFFSSLPGKCEV</sequence>
<proteinExistence type="predicted"/>
<name>A0A5B7IKX1_PORTR</name>
<gene>
    <name evidence="1" type="ORF">E2C01_079211</name>
</gene>
<accession>A0A5B7IKX1</accession>
<dbReference type="AlphaFoldDB" id="A0A5B7IKX1"/>
<evidence type="ECO:0000313" key="1">
    <source>
        <dbReference type="EMBL" id="MPC84472.1"/>
    </source>
</evidence>
<protein>
    <submittedName>
        <fullName evidence="1">Uncharacterized protein</fullName>
    </submittedName>
</protein>
<dbReference type="EMBL" id="VSRR010065521">
    <property type="protein sequence ID" value="MPC84472.1"/>
    <property type="molecule type" value="Genomic_DNA"/>
</dbReference>